<organism evidence="1 2">
    <name type="scientific">Chromobacterium phragmitis</name>
    <dbReference type="NCBI Taxonomy" id="2202141"/>
    <lineage>
        <taxon>Bacteria</taxon>
        <taxon>Pseudomonadati</taxon>
        <taxon>Pseudomonadota</taxon>
        <taxon>Betaproteobacteria</taxon>
        <taxon>Neisseriales</taxon>
        <taxon>Chromobacteriaceae</taxon>
        <taxon>Chromobacterium</taxon>
    </lineage>
</organism>
<accession>A0ABV0IMH1</accession>
<keyword evidence="2" id="KW-1185">Reference proteome</keyword>
<reference evidence="1 2" key="1">
    <citation type="submission" date="2024-05" db="EMBL/GenBank/DDBJ databases">
        <authorList>
            <person name="De Oliveira J.P."/>
            <person name="Noriler S.A."/>
            <person name="De Oliveira A.G."/>
            <person name="Sipoli D.S."/>
        </authorList>
    </citation>
    <scope>NUCLEOTIDE SEQUENCE [LARGE SCALE GENOMIC DNA]</scope>
    <source>
        <strain evidence="1 2">LABIM192</strain>
    </source>
</reference>
<name>A0ABV0IMH1_9NEIS</name>
<dbReference type="Proteomes" id="UP001462502">
    <property type="component" value="Unassembled WGS sequence"/>
</dbReference>
<proteinExistence type="predicted"/>
<dbReference type="EMBL" id="JBDXMI010000001">
    <property type="protein sequence ID" value="MEO9382498.1"/>
    <property type="molecule type" value="Genomic_DNA"/>
</dbReference>
<gene>
    <name evidence="1" type="ORF">ABI908_00005</name>
</gene>
<evidence type="ECO:0000313" key="2">
    <source>
        <dbReference type="Proteomes" id="UP001462502"/>
    </source>
</evidence>
<sequence>SLLPNPSFYMSLSPHCLQFSSYRIDKKVSSQRLIAQSPPLDCIQAFETNIGGPLNRIAAFS</sequence>
<protein>
    <submittedName>
        <fullName evidence="1">Uncharacterized protein</fullName>
    </submittedName>
</protein>
<evidence type="ECO:0000313" key="1">
    <source>
        <dbReference type="EMBL" id="MEO9382498.1"/>
    </source>
</evidence>
<comment type="caution">
    <text evidence="1">The sequence shown here is derived from an EMBL/GenBank/DDBJ whole genome shotgun (WGS) entry which is preliminary data.</text>
</comment>
<dbReference type="RefSeq" id="WP_347949549.1">
    <property type="nucleotide sequence ID" value="NZ_JBDXMI010000001.1"/>
</dbReference>
<feature type="non-terminal residue" evidence="1">
    <location>
        <position position="1"/>
    </location>
</feature>